<reference evidence="1 2" key="1">
    <citation type="submission" date="2023-10" db="EMBL/GenBank/DDBJ databases">
        <title>Draft genome sequence of Xylaria bambusicola isolate GMP-LS, the root and basal stem rot pathogen of sugarcane in Indonesia.</title>
        <authorList>
            <person name="Selvaraj P."/>
            <person name="Muralishankar V."/>
            <person name="Muruganantham S."/>
            <person name="Sp S."/>
            <person name="Haryani S."/>
            <person name="Lau K.J.X."/>
            <person name="Naqvi N.I."/>
        </authorList>
    </citation>
    <scope>NUCLEOTIDE SEQUENCE [LARGE SCALE GENOMIC DNA]</scope>
    <source>
        <strain evidence="1">GMP-LS</strain>
    </source>
</reference>
<keyword evidence="2" id="KW-1185">Reference proteome</keyword>
<dbReference type="EMBL" id="JAWHQM010000001">
    <property type="protein sequence ID" value="KAK5624553.1"/>
    <property type="molecule type" value="Genomic_DNA"/>
</dbReference>
<sequence length="80" mass="8752">MAVIAVVDVYVHVDIDVAVNIGFELDGEVAAVVVGRVMVHLVHIGQLLQFLLWLLFGHFLEAGCDFRIIASRGNAMFSVD</sequence>
<evidence type="ECO:0000313" key="2">
    <source>
        <dbReference type="Proteomes" id="UP001305414"/>
    </source>
</evidence>
<proteinExistence type="predicted"/>
<protein>
    <submittedName>
        <fullName evidence="1">Uncharacterized protein</fullName>
    </submittedName>
</protein>
<organism evidence="1 2">
    <name type="scientific">Xylaria bambusicola</name>
    <dbReference type="NCBI Taxonomy" id="326684"/>
    <lineage>
        <taxon>Eukaryota</taxon>
        <taxon>Fungi</taxon>
        <taxon>Dikarya</taxon>
        <taxon>Ascomycota</taxon>
        <taxon>Pezizomycotina</taxon>
        <taxon>Sordariomycetes</taxon>
        <taxon>Xylariomycetidae</taxon>
        <taxon>Xylariales</taxon>
        <taxon>Xylariaceae</taxon>
        <taxon>Xylaria</taxon>
    </lineage>
</organism>
<comment type="caution">
    <text evidence="1">The sequence shown here is derived from an EMBL/GenBank/DDBJ whole genome shotgun (WGS) entry which is preliminary data.</text>
</comment>
<dbReference type="AlphaFoldDB" id="A0AAN7U9W3"/>
<gene>
    <name evidence="1" type="ORF">RRF57_000269</name>
</gene>
<accession>A0AAN7U9W3</accession>
<dbReference type="Proteomes" id="UP001305414">
    <property type="component" value="Unassembled WGS sequence"/>
</dbReference>
<evidence type="ECO:0000313" key="1">
    <source>
        <dbReference type="EMBL" id="KAK5624553.1"/>
    </source>
</evidence>
<name>A0AAN7U9W3_9PEZI</name>